<dbReference type="GO" id="GO:0004674">
    <property type="term" value="F:protein serine/threonine kinase activity"/>
    <property type="evidence" value="ECO:0007669"/>
    <property type="project" value="UniProtKB-KW"/>
</dbReference>
<name>A0A0A9GPZ7_ARUDO</name>
<dbReference type="Gene3D" id="1.10.8.10">
    <property type="entry name" value="DNA helicase RuvA subunit, C-terminal domain"/>
    <property type="match status" value="1"/>
</dbReference>
<keyword evidence="5" id="KW-0547">Nucleotide-binding</keyword>
<evidence type="ECO:0000256" key="4">
    <source>
        <dbReference type="ARBA" id="ARBA00022679"/>
    </source>
</evidence>
<organism evidence="12">
    <name type="scientific">Arundo donax</name>
    <name type="common">Giant reed</name>
    <name type="synonym">Donax arundinaceus</name>
    <dbReference type="NCBI Taxonomy" id="35708"/>
    <lineage>
        <taxon>Eukaryota</taxon>
        <taxon>Viridiplantae</taxon>
        <taxon>Streptophyta</taxon>
        <taxon>Embryophyta</taxon>
        <taxon>Tracheophyta</taxon>
        <taxon>Spermatophyta</taxon>
        <taxon>Magnoliopsida</taxon>
        <taxon>Liliopsida</taxon>
        <taxon>Poales</taxon>
        <taxon>Poaceae</taxon>
        <taxon>PACMAD clade</taxon>
        <taxon>Arundinoideae</taxon>
        <taxon>Arundineae</taxon>
        <taxon>Arundo</taxon>
    </lineage>
</organism>
<evidence type="ECO:0000256" key="9">
    <source>
        <dbReference type="ARBA" id="ARBA00048679"/>
    </source>
</evidence>
<feature type="domain" description="UBA" evidence="10">
    <location>
        <begin position="42"/>
        <end position="82"/>
    </location>
</feature>
<dbReference type="Pfam" id="PF02149">
    <property type="entry name" value="KA1"/>
    <property type="match status" value="1"/>
</dbReference>
<evidence type="ECO:0000256" key="5">
    <source>
        <dbReference type="ARBA" id="ARBA00022741"/>
    </source>
</evidence>
<dbReference type="Gene3D" id="3.30.310.80">
    <property type="entry name" value="Kinase associated domain 1, KA1"/>
    <property type="match status" value="1"/>
</dbReference>
<accession>A0A0A9GPZ7</accession>
<dbReference type="CDD" id="cd14335">
    <property type="entry name" value="UBA_SnRK1_plant"/>
    <property type="match status" value="1"/>
</dbReference>
<dbReference type="FunFam" id="3.30.310.80:FF:000006">
    <property type="entry name" value="Non-specific serine/threonine protein kinase"/>
    <property type="match status" value="1"/>
</dbReference>
<evidence type="ECO:0000259" key="10">
    <source>
        <dbReference type="PROSITE" id="PS50030"/>
    </source>
</evidence>
<dbReference type="CDD" id="cd12122">
    <property type="entry name" value="AMPKA_C"/>
    <property type="match status" value="1"/>
</dbReference>
<keyword evidence="4" id="KW-0808">Transferase</keyword>
<dbReference type="EMBL" id="GBRH01175138">
    <property type="protein sequence ID" value="JAE22758.1"/>
    <property type="molecule type" value="Transcribed_RNA"/>
</dbReference>
<reference evidence="12" key="2">
    <citation type="journal article" date="2015" name="Data Brief">
        <title>Shoot transcriptome of the giant reed, Arundo donax.</title>
        <authorList>
            <person name="Barrero R.A."/>
            <person name="Guerrero F.D."/>
            <person name="Moolhuijzen P."/>
            <person name="Goolsby J.A."/>
            <person name="Tidwell J."/>
            <person name="Bellgard S.E."/>
            <person name="Bellgard M.I."/>
        </authorList>
    </citation>
    <scope>NUCLEOTIDE SEQUENCE</scope>
    <source>
        <tissue evidence="12">Shoot tissue taken approximately 20 cm above the soil surface</tissue>
    </source>
</reference>
<dbReference type="AlphaFoldDB" id="A0A0A9GPZ7"/>
<dbReference type="SUPFAM" id="SSF103243">
    <property type="entry name" value="KA1-like"/>
    <property type="match status" value="1"/>
</dbReference>
<protein>
    <recommendedName>
        <fullName evidence="2">non-specific serine/threonine protein kinase</fullName>
        <ecNumber evidence="2">2.7.11.1</ecNumber>
    </recommendedName>
</protein>
<dbReference type="InterPro" id="IPR001772">
    <property type="entry name" value="KA1_dom"/>
</dbReference>
<keyword evidence="6" id="KW-0418">Kinase</keyword>
<evidence type="ECO:0000256" key="6">
    <source>
        <dbReference type="ARBA" id="ARBA00022777"/>
    </source>
</evidence>
<dbReference type="GO" id="GO:0005524">
    <property type="term" value="F:ATP binding"/>
    <property type="evidence" value="ECO:0007669"/>
    <property type="project" value="UniProtKB-KW"/>
</dbReference>
<dbReference type="PROSITE" id="PS50030">
    <property type="entry name" value="UBA"/>
    <property type="match status" value="1"/>
</dbReference>
<comment type="catalytic activity">
    <reaction evidence="9">
        <text>L-seryl-[protein] + ATP = O-phospho-L-seryl-[protein] + ADP + H(+)</text>
        <dbReference type="Rhea" id="RHEA:17989"/>
        <dbReference type="Rhea" id="RHEA-COMP:9863"/>
        <dbReference type="Rhea" id="RHEA-COMP:11604"/>
        <dbReference type="ChEBI" id="CHEBI:15378"/>
        <dbReference type="ChEBI" id="CHEBI:29999"/>
        <dbReference type="ChEBI" id="CHEBI:30616"/>
        <dbReference type="ChEBI" id="CHEBI:83421"/>
        <dbReference type="ChEBI" id="CHEBI:456216"/>
        <dbReference type="EC" id="2.7.11.1"/>
    </reaction>
</comment>
<evidence type="ECO:0000313" key="12">
    <source>
        <dbReference type="EMBL" id="JAE22758.1"/>
    </source>
</evidence>
<evidence type="ECO:0000256" key="8">
    <source>
        <dbReference type="ARBA" id="ARBA00047899"/>
    </source>
</evidence>
<dbReference type="EC" id="2.7.11.1" evidence="2"/>
<evidence type="ECO:0000256" key="1">
    <source>
        <dbReference type="ARBA" id="ARBA00006234"/>
    </source>
</evidence>
<evidence type="ECO:0000256" key="2">
    <source>
        <dbReference type="ARBA" id="ARBA00012513"/>
    </source>
</evidence>
<comment type="similarity">
    <text evidence="1">Belongs to the protein kinase superfamily. CAMK Ser/Thr protein kinase family. SNF1 subfamily.</text>
</comment>
<feature type="domain" description="KA1" evidence="11">
    <location>
        <begin position="213"/>
        <end position="261"/>
    </location>
</feature>
<comment type="catalytic activity">
    <reaction evidence="8">
        <text>L-threonyl-[protein] + ATP = O-phospho-L-threonyl-[protein] + ADP + H(+)</text>
        <dbReference type="Rhea" id="RHEA:46608"/>
        <dbReference type="Rhea" id="RHEA-COMP:11060"/>
        <dbReference type="Rhea" id="RHEA-COMP:11605"/>
        <dbReference type="ChEBI" id="CHEBI:15378"/>
        <dbReference type="ChEBI" id="CHEBI:30013"/>
        <dbReference type="ChEBI" id="CHEBI:30616"/>
        <dbReference type="ChEBI" id="CHEBI:61977"/>
        <dbReference type="ChEBI" id="CHEBI:456216"/>
        <dbReference type="EC" id="2.7.11.1"/>
    </reaction>
</comment>
<dbReference type="PROSITE" id="PS50032">
    <property type="entry name" value="KA1"/>
    <property type="match status" value="1"/>
</dbReference>
<sequence>MLVIDPMKRITIREIREHQWFQIRLPRYLAVPPPDTTQQAKMIDEDTLRDVVNFGFNKDHVCESLCNRLQNEATVVYYLLLDNRFRATSGYLGADYQETTDMNLNQLASSESASSGTRHYLPGCSEPHANSSLRPHYPVERKWALGLQSRAHPREIMIEVLKALQELNVSWKRNGHYNMKCRWSIGFPEVHDMLDANNSFLGDTTIMDNDDVNGRLPAVIKFEIQLYKTRDDKYLLDMQRVTGPELLFLDFCAAFLTKLRVL</sequence>
<dbReference type="InterPro" id="IPR028375">
    <property type="entry name" value="KA1/Ssp2_C"/>
</dbReference>
<reference evidence="12" key="1">
    <citation type="submission" date="2014-09" db="EMBL/GenBank/DDBJ databases">
        <authorList>
            <person name="Magalhaes I.L.F."/>
            <person name="Oliveira U."/>
            <person name="Santos F.R."/>
            <person name="Vidigal T.H.D.A."/>
            <person name="Brescovit A.D."/>
            <person name="Santos A.J."/>
        </authorList>
    </citation>
    <scope>NUCLEOTIDE SEQUENCE</scope>
    <source>
        <tissue evidence="12">Shoot tissue taken approximately 20 cm above the soil surface</tissue>
    </source>
</reference>
<evidence type="ECO:0000256" key="7">
    <source>
        <dbReference type="ARBA" id="ARBA00022840"/>
    </source>
</evidence>
<proteinExistence type="inferred from homology"/>
<evidence type="ECO:0000259" key="11">
    <source>
        <dbReference type="PROSITE" id="PS50032"/>
    </source>
</evidence>
<evidence type="ECO:0000256" key="3">
    <source>
        <dbReference type="ARBA" id="ARBA00022527"/>
    </source>
</evidence>
<keyword evidence="3" id="KW-0723">Serine/threonine-protein kinase</keyword>
<keyword evidence="7" id="KW-0067">ATP-binding</keyword>
<dbReference type="InterPro" id="IPR015940">
    <property type="entry name" value="UBA"/>
</dbReference>